<dbReference type="NCBIfam" id="TIGR01300">
    <property type="entry name" value="CPA3_mnhG_phaG"/>
    <property type="match status" value="1"/>
</dbReference>
<dbReference type="AlphaFoldDB" id="A0A099T439"/>
<keyword evidence="3" id="KW-1185">Reference proteome</keyword>
<dbReference type="PANTHER" id="PTHR34703:SF1">
    <property type="entry name" value="ANTIPORTER SUBUNIT MNHG2-RELATED"/>
    <property type="match status" value="1"/>
</dbReference>
<dbReference type="PANTHER" id="PTHR34703">
    <property type="entry name" value="ANTIPORTER SUBUNIT MNHG2-RELATED"/>
    <property type="match status" value="1"/>
</dbReference>
<dbReference type="RefSeq" id="WP_048193320.1">
    <property type="nucleotide sequence ID" value="NZ_CAAGSM010000007.1"/>
</dbReference>
<sequence length="125" mass="13302">MDIALDVASTILLLIGVFFVFLGMVGLLRLPDVYNRLHATTKIGTLGTFGVMMSILVKVGFSPIGVKAITVGLFLFLTAPIAAHMIGRAAHRHGVGLCKGSVIDEYGKDCQKESCPIGKLKAKSE</sequence>
<dbReference type="EMBL" id="JRHO01000005">
    <property type="protein sequence ID" value="KGK99594.1"/>
    <property type="molecule type" value="Genomic_DNA"/>
</dbReference>
<keyword evidence="1" id="KW-0472">Membrane</keyword>
<gene>
    <name evidence="2" type="ORF">LI82_02305</name>
</gene>
<name>A0A099T439_METMT</name>
<organism evidence="2 3">
    <name type="scientific">Methanococcoides methylutens</name>
    <dbReference type="NCBI Taxonomy" id="2226"/>
    <lineage>
        <taxon>Archaea</taxon>
        <taxon>Methanobacteriati</taxon>
        <taxon>Methanobacteriota</taxon>
        <taxon>Stenosarchaea group</taxon>
        <taxon>Methanomicrobia</taxon>
        <taxon>Methanosarcinales</taxon>
        <taxon>Methanosarcinaceae</taxon>
        <taxon>Methanococcoides</taxon>
    </lineage>
</organism>
<evidence type="ECO:0000256" key="1">
    <source>
        <dbReference type="SAM" id="Phobius"/>
    </source>
</evidence>
<feature type="transmembrane region" description="Helical" evidence="1">
    <location>
        <begin position="12"/>
        <end position="31"/>
    </location>
</feature>
<proteinExistence type="predicted"/>
<dbReference type="Proteomes" id="UP000029859">
    <property type="component" value="Unassembled WGS sequence"/>
</dbReference>
<comment type="caution">
    <text evidence="2">The sequence shown here is derived from an EMBL/GenBank/DDBJ whole genome shotgun (WGS) entry which is preliminary data.</text>
</comment>
<dbReference type="GO" id="GO:0015385">
    <property type="term" value="F:sodium:proton antiporter activity"/>
    <property type="evidence" value="ECO:0007669"/>
    <property type="project" value="TreeGrafter"/>
</dbReference>
<dbReference type="NCBIfam" id="NF009314">
    <property type="entry name" value="PRK12674.1-2"/>
    <property type="match status" value="1"/>
</dbReference>
<accession>A0A099T439</accession>
<dbReference type="OrthoDB" id="19138at2157"/>
<evidence type="ECO:0000313" key="3">
    <source>
        <dbReference type="Proteomes" id="UP000029859"/>
    </source>
</evidence>
<evidence type="ECO:0000313" key="2">
    <source>
        <dbReference type="EMBL" id="KGK99594.1"/>
    </source>
</evidence>
<keyword evidence="1" id="KW-1133">Transmembrane helix</keyword>
<keyword evidence="1" id="KW-0812">Transmembrane</keyword>
<feature type="transmembrane region" description="Helical" evidence="1">
    <location>
        <begin position="68"/>
        <end position="87"/>
    </location>
</feature>
<protein>
    <submittedName>
        <fullName evidence="2">Cation:proton antiporter</fullName>
    </submittedName>
</protein>
<dbReference type="InterPro" id="IPR005133">
    <property type="entry name" value="PhaG_MnhG_YufB"/>
</dbReference>
<dbReference type="Pfam" id="PF03334">
    <property type="entry name" value="PhaG_MnhG_YufB"/>
    <property type="match status" value="1"/>
</dbReference>
<feature type="transmembrane region" description="Helical" evidence="1">
    <location>
        <begin position="43"/>
        <end position="62"/>
    </location>
</feature>
<reference evidence="2 3" key="1">
    <citation type="submission" date="2014-09" db="EMBL/GenBank/DDBJ databases">
        <title>Draft genome sequence of an obligately methylotrophic methanogen, Methanococcoides methylutens, isolated from marine sediment.</title>
        <authorList>
            <person name="Guan Y."/>
            <person name="Ngugi D.K."/>
            <person name="Blom J."/>
            <person name="Ali S."/>
            <person name="Ferry J.G."/>
            <person name="Stingl U."/>
        </authorList>
    </citation>
    <scope>NUCLEOTIDE SEQUENCE [LARGE SCALE GENOMIC DNA]</scope>
    <source>
        <strain evidence="2 3">DSM 2657</strain>
    </source>
</reference>